<dbReference type="SUPFAM" id="SSF49785">
    <property type="entry name" value="Galactose-binding domain-like"/>
    <property type="match status" value="1"/>
</dbReference>
<reference evidence="2" key="1">
    <citation type="journal article" date="2014" name="Front. Microbiol.">
        <title>High frequency of phylogenetically diverse reductive dehalogenase-homologous genes in deep subseafloor sedimentary metagenomes.</title>
        <authorList>
            <person name="Kawai M."/>
            <person name="Futagami T."/>
            <person name="Toyoda A."/>
            <person name="Takaki Y."/>
            <person name="Nishi S."/>
            <person name="Hori S."/>
            <person name="Arai W."/>
            <person name="Tsubouchi T."/>
            <person name="Morono Y."/>
            <person name="Uchiyama I."/>
            <person name="Ito T."/>
            <person name="Fujiyama A."/>
            <person name="Inagaki F."/>
            <person name="Takami H."/>
        </authorList>
    </citation>
    <scope>NUCLEOTIDE SEQUENCE</scope>
    <source>
        <strain evidence="2">Expedition CK06-06</strain>
    </source>
</reference>
<dbReference type="Gene3D" id="2.60.120.1060">
    <property type="entry name" value="NPCBM/NEW2 domain"/>
    <property type="match status" value="1"/>
</dbReference>
<comment type="caution">
    <text evidence="2">The sequence shown here is derived from an EMBL/GenBank/DDBJ whole genome shotgun (WGS) entry which is preliminary data.</text>
</comment>
<sequence length="258" mass="27410">IVVRGGGPSVLPGALEGLTPAGWTFRFGAKVRTASLERAYAAVLGAAPVLRGRLPVSVYLGERGWFDVRIVKADASRLVVDAGSLGELAIPWRCIERAVLRSGRVVYVSDVEPVGVVRRSLFDVDWPVRVDQNVTGGPVSLGGRVHEKGLGVHAFAAVSYSLDGEFERFSAMIGVDDSVAPQGNVVFRVTADGRELFLSGAVRGDERPRAISLDVRGVKTLTLECDYGEDLDLSDHADWGSARLIRLKAGSAGQGEGG</sequence>
<gene>
    <name evidence="2" type="ORF">S01H1_10516</name>
</gene>
<dbReference type="AlphaFoldDB" id="X0RTU5"/>
<proteinExistence type="predicted"/>
<dbReference type="Pfam" id="PF08305">
    <property type="entry name" value="NPCBM"/>
    <property type="match status" value="1"/>
</dbReference>
<evidence type="ECO:0000313" key="2">
    <source>
        <dbReference type="EMBL" id="GAF72269.1"/>
    </source>
</evidence>
<dbReference type="InterPro" id="IPR038637">
    <property type="entry name" value="NPCBM_sf"/>
</dbReference>
<dbReference type="EMBL" id="BARS01005365">
    <property type="protein sequence ID" value="GAF72269.1"/>
    <property type="molecule type" value="Genomic_DNA"/>
</dbReference>
<dbReference type="InterPro" id="IPR008979">
    <property type="entry name" value="Galactose-bd-like_sf"/>
</dbReference>
<dbReference type="SMART" id="SM00776">
    <property type="entry name" value="NPCBM"/>
    <property type="match status" value="1"/>
</dbReference>
<feature type="domain" description="Glycosyl hydrolase family 98 putative carbohydrate-binding module" evidence="1">
    <location>
        <begin position="102"/>
        <end position="246"/>
    </location>
</feature>
<feature type="non-terminal residue" evidence="2">
    <location>
        <position position="1"/>
    </location>
</feature>
<protein>
    <recommendedName>
        <fullName evidence="1">Glycosyl hydrolase family 98 putative carbohydrate-binding module domain-containing protein</fullName>
    </recommendedName>
</protein>
<evidence type="ECO:0000259" key="1">
    <source>
        <dbReference type="SMART" id="SM00776"/>
    </source>
</evidence>
<name>X0RTU5_9ZZZZ</name>
<dbReference type="InterPro" id="IPR013222">
    <property type="entry name" value="Glyco_hyd_98_carb-bd"/>
</dbReference>
<accession>X0RTU5</accession>
<organism evidence="2">
    <name type="scientific">marine sediment metagenome</name>
    <dbReference type="NCBI Taxonomy" id="412755"/>
    <lineage>
        <taxon>unclassified sequences</taxon>
        <taxon>metagenomes</taxon>
        <taxon>ecological metagenomes</taxon>
    </lineage>
</organism>